<dbReference type="GeneID" id="9698534"/>
<dbReference type="PANTHER" id="PTHR22938:SF0">
    <property type="entry name" value="E3 UBIQUITIN-PROTEIN LIGASE ZNF598"/>
    <property type="match status" value="1"/>
</dbReference>
<evidence type="ECO:0000259" key="3">
    <source>
        <dbReference type="PROSITE" id="PS50089"/>
    </source>
</evidence>
<dbReference type="GO" id="GO:0061630">
    <property type="term" value="F:ubiquitin protein ligase activity"/>
    <property type="evidence" value="ECO:0007669"/>
    <property type="project" value="InterPro"/>
</dbReference>
<dbReference type="Gene3D" id="3.30.40.10">
    <property type="entry name" value="Zinc/RING finger domain, C3HC4 (zinc finger)"/>
    <property type="match status" value="1"/>
</dbReference>
<proteinExistence type="predicted"/>
<dbReference type="PROSITE" id="PS50089">
    <property type="entry name" value="ZF_RING_2"/>
    <property type="match status" value="1"/>
</dbReference>
<dbReference type="Pfam" id="PF25447">
    <property type="entry name" value="RING_ZNF598"/>
    <property type="match status" value="1"/>
</dbReference>
<dbReference type="GO" id="GO:0043022">
    <property type="term" value="F:ribosome binding"/>
    <property type="evidence" value="ECO:0007669"/>
    <property type="project" value="TreeGrafter"/>
</dbReference>
<dbReference type="GO" id="GO:0072344">
    <property type="term" value="P:rescue of stalled ribosome"/>
    <property type="evidence" value="ECO:0007669"/>
    <property type="project" value="InterPro"/>
</dbReference>
<dbReference type="Proteomes" id="UP000002313">
    <property type="component" value="Chromosome I"/>
</dbReference>
<name>E0S5E5_ENCIT</name>
<reference evidence="4 5" key="2">
    <citation type="journal article" date="2012" name="Proc. Natl. Acad. Sci. U.S.A.">
        <title>Gain and loss of multiple functionally related, horizontally transferred genes in the reduced genomes of two microsporidian parasites.</title>
        <authorList>
            <person name="Pombert J.-F."/>
            <person name="Selman M."/>
            <person name="Burki F."/>
            <person name="Bardell F.T."/>
            <person name="Farinelli L."/>
            <person name="Solter L.F."/>
            <person name="Whitman D.W."/>
            <person name="Weiss L.M."/>
            <person name="Corradi N."/>
            <person name="Keeling P.J."/>
        </authorList>
    </citation>
    <scope>NUCLEOTIDE SEQUENCE [LARGE SCALE GENOMIC DNA]</scope>
    <source>
        <strain evidence="4 5">ATCC 50506</strain>
    </source>
</reference>
<dbReference type="OrthoDB" id="3838338at2759"/>
<dbReference type="VEuPathDB" id="MicrosporidiaDB:Eint_010680"/>
<dbReference type="EMBL" id="CP001942">
    <property type="protein sequence ID" value="ADM10930.1"/>
    <property type="molecule type" value="Genomic_DNA"/>
</dbReference>
<dbReference type="InterPro" id="IPR044288">
    <property type="entry name" value="ZNF598/HEL2"/>
</dbReference>
<reference evidence="4 5" key="1">
    <citation type="journal article" date="2010" name="Nat. Commun.">
        <title>The complete sequence of the smallest known nuclear genome from the microsporidian Encephalitozoon intestinalis.</title>
        <authorList>
            <person name="Corradi N."/>
            <person name="Pombert J.-F."/>
            <person name="Farinelli L."/>
            <person name="Didier E.S."/>
            <person name="Keeling P.J."/>
        </authorList>
    </citation>
    <scope>NUCLEOTIDE SEQUENCE [LARGE SCALE GENOMIC DNA]</scope>
    <source>
        <strain evidence="4 5">ATCC 50506</strain>
    </source>
</reference>
<dbReference type="InterPro" id="IPR001841">
    <property type="entry name" value="Znf_RING"/>
</dbReference>
<keyword evidence="1" id="KW-0863">Zinc-finger</keyword>
<dbReference type="SMART" id="SM00355">
    <property type="entry name" value="ZnF_C2H2"/>
    <property type="match status" value="4"/>
</dbReference>
<protein>
    <submittedName>
        <fullName evidence="4">RING zinc finger domain-containing protein</fullName>
    </submittedName>
</protein>
<accession>E0S5E5</accession>
<evidence type="ECO:0000313" key="4">
    <source>
        <dbReference type="EMBL" id="ADM10930.1"/>
    </source>
</evidence>
<dbReference type="KEGG" id="ein:Eint_010680"/>
<feature type="region of interest" description="Disordered" evidence="2">
    <location>
        <begin position="274"/>
        <end position="301"/>
    </location>
</feature>
<feature type="compositionally biased region" description="Basic and acidic residues" evidence="2">
    <location>
        <begin position="403"/>
        <end position="416"/>
    </location>
</feature>
<evidence type="ECO:0000256" key="2">
    <source>
        <dbReference type="SAM" id="MobiDB-lite"/>
    </source>
</evidence>
<feature type="compositionally biased region" description="Polar residues" evidence="2">
    <location>
        <begin position="291"/>
        <end position="301"/>
    </location>
</feature>
<evidence type="ECO:0000313" key="5">
    <source>
        <dbReference type="Proteomes" id="UP000002313"/>
    </source>
</evidence>
<keyword evidence="1" id="KW-0479">Metal-binding</keyword>
<dbReference type="HOGENOM" id="CLU_653992_0_0_1"/>
<dbReference type="SUPFAM" id="SSF57850">
    <property type="entry name" value="RING/U-box"/>
    <property type="match status" value="1"/>
</dbReference>
<dbReference type="RefSeq" id="XP_003072290.1">
    <property type="nucleotide sequence ID" value="XM_003072244.1"/>
</dbReference>
<dbReference type="GO" id="GO:0008270">
    <property type="term" value="F:zinc ion binding"/>
    <property type="evidence" value="ECO:0007669"/>
    <property type="project" value="UniProtKB-KW"/>
</dbReference>
<gene>
    <name evidence="4" type="ORF">Eint_010680</name>
</gene>
<evidence type="ECO:0000256" key="1">
    <source>
        <dbReference type="PROSITE-ProRule" id="PRU00175"/>
    </source>
</evidence>
<dbReference type="InterPro" id="IPR013087">
    <property type="entry name" value="Znf_C2H2_type"/>
</dbReference>
<sequence length="430" mass="49611">MNCQICTGAMDIFATYTCGHQLCMTCSARLVFLYMQPNCPLCRRPSKSVVFSSLLTTGKSSKRPWKGRKVPVDVFYEGDYAREKMEDLLSNKCQKCYAKLGTLMELKKHYTQHGLVLCFECIKNRKDFWNEIKLYRSDTIRDHKNGSLREEGFEGHVFCIHCKIYLFDSDDAKRHCNLKHELCHVCDMTGTKYQYYNGFKDLETHYKSAHYCCSFQTCQTNKCYVFPYQTELFEHLTRFHGVDIRLLEIPMAGKCNVPVMNPFKRRRQLPQVSVVDPSGREVRSQLPPGPNVSQRMDTSNTGSGLPGYLDRAILEEERRKQQRRRMAIDRICKGAADEVEEIVNGFLEGSMDVKEAFNKVSGTVGDALALKLFESGHFGPKQSVVEGSIKALRKEVMFPKFTSEEPTRYKEPEKKKNPGFRVIDLHQRKQ</sequence>
<feature type="region of interest" description="Disordered" evidence="2">
    <location>
        <begin position="403"/>
        <end position="430"/>
    </location>
</feature>
<keyword evidence="1" id="KW-0862">Zinc</keyword>
<dbReference type="PANTHER" id="PTHR22938">
    <property type="entry name" value="ZINC FINGER PROTEIN 598"/>
    <property type="match status" value="1"/>
</dbReference>
<dbReference type="GO" id="GO:0016567">
    <property type="term" value="P:protein ubiquitination"/>
    <property type="evidence" value="ECO:0007669"/>
    <property type="project" value="TreeGrafter"/>
</dbReference>
<dbReference type="InterPro" id="IPR013083">
    <property type="entry name" value="Znf_RING/FYVE/PHD"/>
</dbReference>
<feature type="domain" description="RING-type" evidence="3">
    <location>
        <begin position="3"/>
        <end position="43"/>
    </location>
</feature>
<organism evidence="4 5">
    <name type="scientific">Encephalitozoon intestinalis (strain ATCC 50506)</name>
    <name type="common">Microsporidian parasite</name>
    <name type="synonym">Septata intestinalis</name>
    <dbReference type="NCBI Taxonomy" id="876142"/>
    <lineage>
        <taxon>Eukaryota</taxon>
        <taxon>Fungi</taxon>
        <taxon>Fungi incertae sedis</taxon>
        <taxon>Microsporidia</taxon>
        <taxon>Unikaryonidae</taxon>
        <taxon>Encephalitozoon</taxon>
    </lineage>
</organism>
<keyword evidence="5" id="KW-1185">Reference proteome</keyword>
<dbReference type="AlphaFoldDB" id="E0S5E5"/>